<dbReference type="Proteomes" id="UP000185628">
    <property type="component" value="Unassembled WGS sequence"/>
</dbReference>
<evidence type="ECO:0000256" key="3">
    <source>
        <dbReference type="SAM" id="SignalP"/>
    </source>
</evidence>
<keyword evidence="2" id="KW-0472">Membrane</keyword>
<evidence type="ECO:0000256" key="2">
    <source>
        <dbReference type="SAM" id="Phobius"/>
    </source>
</evidence>
<dbReference type="AlphaFoldDB" id="A0A1Q5Q1K3"/>
<feature type="transmembrane region" description="Helical" evidence="2">
    <location>
        <begin position="168"/>
        <end position="188"/>
    </location>
</feature>
<keyword evidence="2" id="KW-1133">Transmembrane helix</keyword>
<feature type="region of interest" description="Disordered" evidence="1">
    <location>
        <begin position="364"/>
        <end position="402"/>
    </location>
</feature>
<feature type="chain" id="PRO_5039207427" description="Integral membrane protein" evidence="3">
    <location>
        <begin position="22"/>
        <end position="402"/>
    </location>
</feature>
<dbReference type="InterPro" id="IPR045931">
    <property type="entry name" value="DUF6350"/>
</dbReference>
<dbReference type="EMBL" id="MQVR01000043">
    <property type="protein sequence ID" value="OKL53721.1"/>
    <property type="molecule type" value="Genomic_DNA"/>
</dbReference>
<proteinExistence type="predicted"/>
<reference evidence="5" key="1">
    <citation type="submission" date="2016-12" db="EMBL/GenBank/DDBJ databases">
        <authorList>
            <person name="Meng X."/>
        </authorList>
    </citation>
    <scope>NUCLEOTIDE SEQUENCE [LARGE SCALE GENOMIC DNA]</scope>
    <source>
        <strain evidence="5">DSM 19116</strain>
    </source>
</reference>
<dbReference type="Pfam" id="PF19877">
    <property type="entry name" value="DUF6350"/>
    <property type="match status" value="1"/>
</dbReference>
<feature type="transmembrane region" description="Helical" evidence="2">
    <location>
        <begin position="85"/>
        <end position="103"/>
    </location>
</feature>
<keyword evidence="3" id="KW-0732">Signal</keyword>
<feature type="compositionally biased region" description="Low complexity" evidence="1">
    <location>
        <begin position="367"/>
        <end position="379"/>
    </location>
</feature>
<feature type="transmembrane region" description="Helical" evidence="2">
    <location>
        <begin position="294"/>
        <end position="315"/>
    </location>
</feature>
<gene>
    <name evidence="4" type="ORF">BSZ39_07895</name>
</gene>
<evidence type="ECO:0008006" key="6">
    <source>
        <dbReference type="Google" id="ProtNLM"/>
    </source>
</evidence>
<organism evidence="4 5">
    <name type="scientific">Bowdeniella nasicola</name>
    <dbReference type="NCBI Taxonomy" id="208480"/>
    <lineage>
        <taxon>Bacteria</taxon>
        <taxon>Bacillati</taxon>
        <taxon>Actinomycetota</taxon>
        <taxon>Actinomycetes</taxon>
        <taxon>Actinomycetales</taxon>
        <taxon>Actinomycetaceae</taxon>
        <taxon>Bowdeniella</taxon>
    </lineage>
</organism>
<sequence>MLTWLAVASVALIAYTSTATAPQLGNATWTAALKIATGAFFLAFGQPIETSIGPISLAPSLLTLLVGLLSYAACRRLDGTGLRQLWCTGAGASAAAVMIGAIAGTGLRSLAAAVVAGIVAALGNLAAMGPEERALDSNEWNGHYRTVRRLLERLPGWMRRAVSEAIRGIWWLSLLGLAAFVAAVIAAWHRVSYATTGLSESVADTIAIWLAQLGYLPTAVTWAFGWLTGAGYSVGPVRFAPGQDATGLLPAVPILGAGPRSAWSMAMLLVPAIAVLALALWHNHRRGEETLSAASLKAVTVAVLLVAAAVLAAVVTSGAVGRGLLARNGVWPLHMLAFSLLAIALPYVLGTVLSHPATRTWIKGKAAKPATQPTAPAPQADEEEVAAMPDFLREDGDQLPKS</sequence>
<evidence type="ECO:0000313" key="5">
    <source>
        <dbReference type="Proteomes" id="UP000185628"/>
    </source>
</evidence>
<keyword evidence="2" id="KW-0812">Transmembrane</keyword>
<accession>A0A1Q5Q1K3</accession>
<comment type="caution">
    <text evidence="4">The sequence shown here is derived from an EMBL/GenBank/DDBJ whole genome shotgun (WGS) entry which is preliminary data.</text>
</comment>
<keyword evidence="5" id="KW-1185">Reference proteome</keyword>
<feature type="signal peptide" evidence="3">
    <location>
        <begin position="1"/>
        <end position="21"/>
    </location>
</feature>
<feature type="transmembrane region" description="Helical" evidence="2">
    <location>
        <begin position="262"/>
        <end position="282"/>
    </location>
</feature>
<protein>
    <recommendedName>
        <fullName evidence="6">Integral membrane protein</fullName>
    </recommendedName>
</protein>
<feature type="compositionally biased region" description="Basic and acidic residues" evidence="1">
    <location>
        <begin position="391"/>
        <end position="402"/>
    </location>
</feature>
<evidence type="ECO:0000256" key="1">
    <source>
        <dbReference type="SAM" id="MobiDB-lite"/>
    </source>
</evidence>
<feature type="transmembrane region" description="Helical" evidence="2">
    <location>
        <begin position="335"/>
        <end position="353"/>
    </location>
</feature>
<evidence type="ECO:0000313" key="4">
    <source>
        <dbReference type="EMBL" id="OKL53721.1"/>
    </source>
</evidence>
<name>A0A1Q5Q1K3_9ACTO</name>
<feature type="transmembrane region" description="Helical" evidence="2">
    <location>
        <begin position="51"/>
        <end position="73"/>
    </location>
</feature>